<dbReference type="KEGG" id="msm:MSMEG_0147"/>
<evidence type="ECO:0000313" key="10">
    <source>
        <dbReference type="Proteomes" id="UP000000757"/>
    </source>
</evidence>
<evidence type="ECO:0000256" key="6">
    <source>
        <dbReference type="ARBA" id="ARBA00023136"/>
    </source>
</evidence>
<reference evidence="9 10" key="1">
    <citation type="submission" date="2006-10" db="EMBL/GenBank/DDBJ databases">
        <authorList>
            <person name="Fleischmann R.D."/>
            <person name="Dodson R.J."/>
            <person name="Haft D.H."/>
            <person name="Merkel J.S."/>
            <person name="Nelson W.C."/>
            <person name="Fraser C.M."/>
        </authorList>
    </citation>
    <scope>NUCLEOTIDE SEQUENCE [LARGE SCALE GENOMIC DNA]</scope>
    <source>
        <strain evidence="10">ATCC 700084 / mc(2)155</strain>
    </source>
</reference>
<dbReference type="STRING" id="246196.MSMEG_0147"/>
<dbReference type="Proteomes" id="UP000000757">
    <property type="component" value="Chromosome"/>
</dbReference>
<gene>
    <name evidence="9" type="ordered locus">MSMEG_0147</name>
</gene>
<dbReference type="eggNOG" id="COG3000">
    <property type="taxonomic scope" value="Bacteria"/>
</dbReference>
<feature type="domain" description="Fatty acid hydroxylase" evidence="8">
    <location>
        <begin position="96"/>
        <end position="232"/>
    </location>
</feature>
<dbReference type="OrthoDB" id="9770329at2"/>
<dbReference type="GO" id="GO:0050479">
    <property type="term" value="F:glyceryl-ether monooxygenase activity"/>
    <property type="evidence" value="ECO:0007669"/>
    <property type="project" value="TreeGrafter"/>
</dbReference>
<feature type="transmembrane region" description="Helical" evidence="7">
    <location>
        <begin position="93"/>
        <end position="109"/>
    </location>
</feature>
<evidence type="ECO:0000256" key="1">
    <source>
        <dbReference type="ARBA" id="ARBA00004127"/>
    </source>
</evidence>
<comment type="subcellular location">
    <subcellularLocation>
        <location evidence="1">Endomembrane system</location>
        <topology evidence="1">Multi-pass membrane protein</topology>
    </subcellularLocation>
</comment>
<evidence type="ECO:0000256" key="4">
    <source>
        <dbReference type="ARBA" id="ARBA00023002"/>
    </source>
</evidence>
<evidence type="ECO:0000256" key="2">
    <source>
        <dbReference type="ARBA" id="ARBA00022692"/>
    </source>
</evidence>
<keyword evidence="5" id="KW-0443">Lipid metabolism</keyword>
<accession>A0QNS5</accession>
<keyword evidence="2 7" id="KW-0812">Transmembrane</keyword>
<evidence type="ECO:0000256" key="5">
    <source>
        <dbReference type="ARBA" id="ARBA00023098"/>
    </source>
</evidence>
<keyword evidence="10" id="KW-1185">Reference proteome</keyword>
<protein>
    <submittedName>
        <fullName evidence="9">C-5 sterol desaturase</fullName>
        <ecNumber evidence="9">1.3.-.-</ecNumber>
    </submittedName>
</protein>
<keyword evidence="3 7" id="KW-1133">Transmembrane helix</keyword>
<dbReference type="AlphaFoldDB" id="A0QNS5"/>
<dbReference type="PATRIC" id="fig|246196.19.peg.144"/>
<dbReference type="Pfam" id="PF04116">
    <property type="entry name" value="FA_hydroxylase"/>
    <property type="match status" value="1"/>
</dbReference>
<proteinExistence type="predicted"/>
<dbReference type="PaxDb" id="246196-MSMEI_0144"/>
<keyword evidence="6 7" id="KW-0472">Membrane</keyword>
<dbReference type="InterPro" id="IPR006694">
    <property type="entry name" value="Fatty_acid_hydroxylase"/>
</dbReference>
<dbReference type="GO" id="GO:0006643">
    <property type="term" value="P:membrane lipid metabolic process"/>
    <property type="evidence" value="ECO:0007669"/>
    <property type="project" value="TreeGrafter"/>
</dbReference>
<evidence type="ECO:0000313" key="9">
    <source>
        <dbReference type="EMBL" id="ABK70024.1"/>
    </source>
</evidence>
<feature type="transmembrane region" description="Helical" evidence="7">
    <location>
        <begin position="12"/>
        <end position="31"/>
    </location>
</feature>
<dbReference type="GeneID" id="93455072"/>
<dbReference type="PANTHER" id="PTHR21624:SF1">
    <property type="entry name" value="ALKYLGLYCEROL MONOOXYGENASE"/>
    <property type="match status" value="1"/>
</dbReference>
<dbReference type="GO" id="GO:0008610">
    <property type="term" value="P:lipid biosynthetic process"/>
    <property type="evidence" value="ECO:0007669"/>
    <property type="project" value="InterPro"/>
</dbReference>
<dbReference type="GO" id="GO:0012505">
    <property type="term" value="C:endomembrane system"/>
    <property type="evidence" value="ECO:0007669"/>
    <property type="project" value="UniProtKB-SubCell"/>
</dbReference>
<dbReference type="InterPro" id="IPR051689">
    <property type="entry name" value="Sterol_desaturase/TMEM195"/>
</dbReference>
<evidence type="ECO:0000259" key="8">
    <source>
        <dbReference type="Pfam" id="PF04116"/>
    </source>
</evidence>
<organism evidence="9 10">
    <name type="scientific">Mycolicibacterium smegmatis (strain ATCC 700084 / mc(2)155)</name>
    <name type="common">Mycobacterium smegmatis</name>
    <dbReference type="NCBI Taxonomy" id="246196"/>
    <lineage>
        <taxon>Bacteria</taxon>
        <taxon>Bacillati</taxon>
        <taxon>Actinomycetota</taxon>
        <taxon>Actinomycetes</taxon>
        <taxon>Mycobacteriales</taxon>
        <taxon>Mycobacteriaceae</taxon>
        <taxon>Mycolicibacterium</taxon>
    </lineage>
</organism>
<dbReference type="EMBL" id="CP000480">
    <property type="protein sequence ID" value="ABK70024.1"/>
    <property type="molecule type" value="Genomic_DNA"/>
</dbReference>
<dbReference type="RefSeq" id="WP_003891479.1">
    <property type="nucleotide sequence ID" value="NC_008596.1"/>
</dbReference>
<evidence type="ECO:0000256" key="7">
    <source>
        <dbReference type="SAM" id="Phobius"/>
    </source>
</evidence>
<dbReference type="GO" id="GO:0016020">
    <property type="term" value="C:membrane"/>
    <property type="evidence" value="ECO:0007669"/>
    <property type="project" value="GOC"/>
</dbReference>
<evidence type="ECO:0000256" key="3">
    <source>
        <dbReference type="ARBA" id="ARBA00022989"/>
    </source>
</evidence>
<dbReference type="PANTHER" id="PTHR21624">
    <property type="entry name" value="STEROL DESATURASE-RELATED PROTEIN"/>
    <property type="match status" value="1"/>
</dbReference>
<dbReference type="GO" id="GO:0005506">
    <property type="term" value="F:iron ion binding"/>
    <property type="evidence" value="ECO:0007669"/>
    <property type="project" value="InterPro"/>
</dbReference>
<keyword evidence="4 9" id="KW-0560">Oxidoreductase</keyword>
<feature type="transmembrane region" description="Helical" evidence="7">
    <location>
        <begin position="71"/>
        <end position="87"/>
    </location>
</feature>
<sequence>MEQLAEQVKMVFVYGLPAFLLLIAVEYYSYFRERRENTAPSEPKRGVSSRDTAANISTYLIRLVVSPLEKFIELPIIVIAAAFAPLALPADQWWTWALALFLADATYYVKHRMGHRIRLFWAEHSVHHSSQYFNLSTSLRLPWLVPGSFLKSVVSIPMALIGIPVWMIFLCQAIVLVYQFPIHTERVGRLPRPIEFIFNTPSHHRVHHGSNNPYLDKNYGGILIIFDRMFGSYAEELEPVRYGLTKNIDTNNPIKVNYHEFVLMLRDVWHAETWRGRIGYLLRPPGWQETKTDTAQPELVHTAS</sequence>
<name>A0QNS5_MYCS2</name>
<feature type="transmembrane region" description="Helical" evidence="7">
    <location>
        <begin position="158"/>
        <end position="180"/>
    </location>
</feature>
<dbReference type="EC" id="1.3.-.-" evidence="9"/>